<keyword evidence="4" id="KW-0143">Chaperone</keyword>
<reference evidence="6 7" key="1">
    <citation type="submission" date="2017-10" db="EMBL/GenBank/DDBJ databases">
        <title>Whole genome sequencing of Pseudoxanthomonas broegbernensis DSM 12573(T).</title>
        <authorList>
            <person name="Kumar S."/>
            <person name="Bansal K."/>
            <person name="Kaur A."/>
            <person name="Patil P."/>
            <person name="Sharma S."/>
            <person name="Patil P.B."/>
        </authorList>
    </citation>
    <scope>NUCLEOTIDE SEQUENCE [LARGE SCALE GENOMIC DNA]</scope>
    <source>
        <strain evidence="6 7">DSM 12573</strain>
    </source>
</reference>
<dbReference type="EMBL" id="MWIP01000018">
    <property type="protein sequence ID" value="KAF1685034.1"/>
    <property type="molecule type" value="Genomic_DNA"/>
</dbReference>
<dbReference type="GO" id="GO:0042026">
    <property type="term" value="P:protein refolding"/>
    <property type="evidence" value="ECO:0007669"/>
    <property type="project" value="TreeGrafter"/>
</dbReference>
<dbReference type="InterPro" id="IPR000397">
    <property type="entry name" value="Heat_shock_Hsp33"/>
</dbReference>
<name>A0A7V8GKF6_9GAMM</name>
<dbReference type="Pfam" id="PF01430">
    <property type="entry name" value="HSP33"/>
    <property type="match status" value="1"/>
</dbReference>
<dbReference type="InterPro" id="IPR016154">
    <property type="entry name" value="Heat_shock_Hsp33_C"/>
</dbReference>
<protein>
    <submittedName>
        <fullName evidence="6">Heat-shock protein Hsp33</fullName>
    </submittedName>
</protein>
<keyword evidence="5" id="KW-0676">Redox-active center</keyword>
<comment type="caution">
    <text evidence="6">The sequence shown here is derived from an EMBL/GenBank/DDBJ whole genome shotgun (WGS) entry which is preliminary data.</text>
</comment>
<dbReference type="PANTHER" id="PTHR30111">
    <property type="entry name" value="33 KDA CHAPERONIN"/>
    <property type="match status" value="1"/>
</dbReference>
<dbReference type="PANTHER" id="PTHR30111:SF1">
    <property type="entry name" value="33 KDA CHAPERONIN"/>
    <property type="match status" value="1"/>
</dbReference>
<evidence type="ECO:0000313" key="6">
    <source>
        <dbReference type="EMBL" id="KAF1685034.1"/>
    </source>
</evidence>
<accession>A0A7V8GKF6</accession>
<dbReference type="GO" id="GO:0005737">
    <property type="term" value="C:cytoplasm"/>
    <property type="evidence" value="ECO:0007669"/>
    <property type="project" value="InterPro"/>
</dbReference>
<dbReference type="SUPFAM" id="SSF118352">
    <property type="entry name" value="HSP33 redox switch-like"/>
    <property type="match status" value="1"/>
</dbReference>
<proteinExistence type="predicted"/>
<sequence length="311" mass="33330">MDTIEGAPVAGDMEAGGDDRRGRFLLPRAGVRGVYVRLRGSWGELLSQAQYPSGARALLGEALAAATLFTGHVKVDGRLSIQVRSDGPLRTLFAECTAAGTVRGIAQLEEGADAPREPSRLGDGALLAVTIENPGLDPREPQRYQSLVALDAAGSLAEAFEDYFRRSEQLPTRLRLAADGDAAAGLMLQKLPGEEGDSDGWDRAGALFDTLGETELLATAPPLLVHRLFHQERPTLLEERPIRFGCSCSDERVAGMLRGLGQAEVHAAAEASGVVEVRCEFCGRQYLIPRDRIDALFAQPEANAAASERLQ</sequence>
<dbReference type="GO" id="GO:0044183">
    <property type="term" value="F:protein folding chaperone"/>
    <property type="evidence" value="ECO:0007669"/>
    <property type="project" value="TreeGrafter"/>
</dbReference>
<dbReference type="InterPro" id="IPR016153">
    <property type="entry name" value="Heat_shock_Hsp33_N"/>
</dbReference>
<keyword evidence="1" id="KW-0963">Cytoplasm</keyword>
<dbReference type="Gene3D" id="3.90.1280.10">
    <property type="entry name" value="HSP33 redox switch-like"/>
    <property type="match status" value="1"/>
</dbReference>
<dbReference type="AlphaFoldDB" id="A0A7V8GKF6"/>
<dbReference type="Gene3D" id="3.55.30.10">
    <property type="entry name" value="Hsp33 domain"/>
    <property type="match status" value="1"/>
</dbReference>
<keyword evidence="3" id="KW-1015">Disulfide bond</keyword>
<dbReference type="PIRSF" id="PIRSF005261">
    <property type="entry name" value="Heat_shock_Hsp33"/>
    <property type="match status" value="1"/>
</dbReference>
<evidence type="ECO:0000256" key="5">
    <source>
        <dbReference type="ARBA" id="ARBA00023284"/>
    </source>
</evidence>
<dbReference type="Gene3D" id="1.10.287.480">
    <property type="entry name" value="helix hairpin bin"/>
    <property type="match status" value="1"/>
</dbReference>
<evidence type="ECO:0000256" key="4">
    <source>
        <dbReference type="ARBA" id="ARBA00023186"/>
    </source>
</evidence>
<evidence type="ECO:0000256" key="1">
    <source>
        <dbReference type="ARBA" id="ARBA00022490"/>
    </source>
</evidence>
<evidence type="ECO:0000313" key="7">
    <source>
        <dbReference type="Proteomes" id="UP000462066"/>
    </source>
</evidence>
<dbReference type="InterPro" id="IPR023212">
    <property type="entry name" value="Hsp33_helix_hairpin_bin_dom_sf"/>
</dbReference>
<organism evidence="6 7">
    <name type="scientific">Pseudoxanthomonas broegbernensis</name>
    <dbReference type="NCBI Taxonomy" id="83619"/>
    <lineage>
        <taxon>Bacteria</taxon>
        <taxon>Pseudomonadati</taxon>
        <taxon>Pseudomonadota</taxon>
        <taxon>Gammaproteobacteria</taxon>
        <taxon>Lysobacterales</taxon>
        <taxon>Lysobacteraceae</taxon>
        <taxon>Pseudoxanthomonas</taxon>
    </lineage>
</organism>
<dbReference type="CDD" id="cd00498">
    <property type="entry name" value="Hsp33"/>
    <property type="match status" value="1"/>
</dbReference>
<keyword evidence="7" id="KW-1185">Reference proteome</keyword>
<keyword evidence="2" id="KW-0862">Zinc</keyword>
<evidence type="ECO:0000256" key="2">
    <source>
        <dbReference type="ARBA" id="ARBA00022833"/>
    </source>
</evidence>
<gene>
    <name evidence="6" type="ORF">B1992_13545</name>
</gene>
<evidence type="ECO:0000256" key="3">
    <source>
        <dbReference type="ARBA" id="ARBA00023157"/>
    </source>
</evidence>
<dbReference type="SUPFAM" id="SSF64397">
    <property type="entry name" value="Hsp33 domain"/>
    <property type="match status" value="1"/>
</dbReference>
<dbReference type="GO" id="GO:0051082">
    <property type="term" value="F:unfolded protein binding"/>
    <property type="evidence" value="ECO:0007669"/>
    <property type="project" value="InterPro"/>
</dbReference>
<dbReference type="Proteomes" id="UP000462066">
    <property type="component" value="Unassembled WGS sequence"/>
</dbReference>